<name>Q0RSM9_FRAAA</name>
<comment type="similarity">
    <text evidence="1">Belongs to the thioesterase family.</text>
</comment>
<dbReference type="InterPro" id="IPR036736">
    <property type="entry name" value="ACP-like_sf"/>
</dbReference>
<dbReference type="Pfam" id="PF00975">
    <property type="entry name" value="Thioesterase"/>
    <property type="match status" value="1"/>
</dbReference>
<accession>Q0RSM9</accession>
<dbReference type="HOGENOM" id="CLU_773279_0_0_11"/>
<proteinExistence type="inferred from homology"/>
<dbReference type="EMBL" id="CT573213">
    <property type="protein sequence ID" value="CAJ59430.1"/>
    <property type="molecule type" value="Genomic_DNA"/>
</dbReference>
<evidence type="ECO:0000256" key="1">
    <source>
        <dbReference type="ARBA" id="ARBA00007169"/>
    </source>
</evidence>
<dbReference type="Proteomes" id="UP000000657">
    <property type="component" value="Chromosome"/>
</dbReference>
<sequence>MGDGPYEMAATLLWARVLGVAATGPHDDVVGAPGGEAAAGELAAILRDEFGVVLAASEIVAARTPAGFAAIWAAQQGEADRHPTVVPLTAAAPGSTPLFCFPEAGAPAIALLPFARHFAAQRRVYGLQAHALEQRGIPDWSVAAAARRHVAELRLLQPTGPYLLVGHSFGGLIALEVARLLRRAGHEVGLLALIDTYLPGTARLTRTGAIIPTSQLEGRHPDRPADIPSSAGPGPLAADEGPALSPRVVADRLRQLVELPLAGVVRFRGTHRYDIFHNQGRILTMTYRPHTYEGRTVVWLADDHDEIEAWRGVLTGPASLRRIPGDHRAVLRQPLLAEVVAGLRAELAAVPGIDTAGH</sequence>
<keyword evidence="6" id="KW-1185">Reference proteome</keyword>
<dbReference type="GO" id="GO:0008610">
    <property type="term" value="P:lipid biosynthetic process"/>
    <property type="evidence" value="ECO:0007669"/>
    <property type="project" value="TreeGrafter"/>
</dbReference>
<keyword evidence="2" id="KW-0378">Hydrolase</keyword>
<dbReference type="InterPro" id="IPR012223">
    <property type="entry name" value="TEII"/>
</dbReference>
<feature type="region of interest" description="Disordered" evidence="3">
    <location>
        <begin position="214"/>
        <end position="241"/>
    </location>
</feature>
<feature type="domain" description="Thioesterase TesA-like" evidence="4">
    <location>
        <begin position="99"/>
        <end position="344"/>
    </location>
</feature>
<dbReference type="SMART" id="SM00824">
    <property type="entry name" value="PKS_TE"/>
    <property type="match status" value="1"/>
</dbReference>
<dbReference type="KEGG" id="fal:FRAAL0760"/>
<evidence type="ECO:0000259" key="4">
    <source>
        <dbReference type="SMART" id="SM00824"/>
    </source>
</evidence>
<dbReference type="AlphaFoldDB" id="Q0RSM9"/>
<dbReference type="Gene3D" id="1.10.1200.10">
    <property type="entry name" value="ACP-like"/>
    <property type="match status" value="1"/>
</dbReference>
<evidence type="ECO:0000256" key="3">
    <source>
        <dbReference type="SAM" id="MobiDB-lite"/>
    </source>
</evidence>
<reference evidence="5 6" key="1">
    <citation type="journal article" date="2007" name="Genome Res.">
        <title>Genome characteristics of facultatively symbiotic Frankia sp. strains reflect host range and host plant biogeography.</title>
        <authorList>
            <person name="Normand P."/>
            <person name="Lapierre P."/>
            <person name="Tisa L.S."/>
            <person name="Gogarten J.P."/>
            <person name="Alloisio N."/>
            <person name="Bagnarol E."/>
            <person name="Bassi C.A."/>
            <person name="Berry A.M."/>
            <person name="Bickhart D.M."/>
            <person name="Choisne N."/>
            <person name="Couloux A."/>
            <person name="Cournoyer B."/>
            <person name="Cruveiller S."/>
            <person name="Daubin V."/>
            <person name="Demange N."/>
            <person name="Francino M.P."/>
            <person name="Goltsman E."/>
            <person name="Huang Y."/>
            <person name="Kopp O.R."/>
            <person name="Labarre L."/>
            <person name="Lapidus A."/>
            <person name="Lavire C."/>
            <person name="Marechal J."/>
            <person name="Martinez M."/>
            <person name="Mastronunzio J.E."/>
            <person name="Mullin B.C."/>
            <person name="Niemann J."/>
            <person name="Pujic P."/>
            <person name="Rawnsley T."/>
            <person name="Rouy Z."/>
            <person name="Schenowitz C."/>
            <person name="Sellstedt A."/>
            <person name="Tavares F."/>
            <person name="Tomkins J.P."/>
            <person name="Vallenet D."/>
            <person name="Valverde C."/>
            <person name="Wall L.G."/>
            <person name="Wang Y."/>
            <person name="Medigue C."/>
            <person name="Benson D.R."/>
        </authorList>
    </citation>
    <scope>NUCLEOTIDE SEQUENCE [LARGE SCALE GENOMIC DNA]</scope>
    <source>
        <strain evidence="6">DSM 45986 / CECT 9034 / ACN14a</strain>
    </source>
</reference>
<dbReference type="eggNOG" id="COG3319">
    <property type="taxonomic scope" value="Bacteria"/>
</dbReference>
<dbReference type="PANTHER" id="PTHR11487">
    <property type="entry name" value="THIOESTERASE"/>
    <property type="match status" value="1"/>
</dbReference>
<organism evidence="5 6">
    <name type="scientific">Frankia alni (strain DSM 45986 / CECT 9034 / ACN14a)</name>
    <dbReference type="NCBI Taxonomy" id="326424"/>
    <lineage>
        <taxon>Bacteria</taxon>
        <taxon>Bacillati</taxon>
        <taxon>Actinomycetota</taxon>
        <taxon>Actinomycetes</taxon>
        <taxon>Frankiales</taxon>
        <taxon>Frankiaceae</taxon>
        <taxon>Frankia</taxon>
    </lineage>
</organism>
<dbReference type="InterPro" id="IPR029058">
    <property type="entry name" value="AB_hydrolase_fold"/>
</dbReference>
<dbReference type="Gene3D" id="3.40.50.1820">
    <property type="entry name" value="alpha/beta hydrolase"/>
    <property type="match status" value="1"/>
</dbReference>
<dbReference type="SUPFAM" id="SSF47336">
    <property type="entry name" value="ACP-like"/>
    <property type="match status" value="1"/>
</dbReference>
<evidence type="ECO:0000313" key="6">
    <source>
        <dbReference type="Proteomes" id="UP000000657"/>
    </source>
</evidence>
<dbReference type="GO" id="GO:0016787">
    <property type="term" value="F:hydrolase activity"/>
    <property type="evidence" value="ECO:0007669"/>
    <property type="project" value="UniProtKB-KW"/>
</dbReference>
<evidence type="ECO:0000313" key="5">
    <source>
        <dbReference type="EMBL" id="CAJ59430.1"/>
    </source>
</evidence>
<dbReference type="STRING" id="326424.FRAAL0760"/>
<evidence type="ECO:0000256" key="2">
    <source>
        <dbReference type="ARBA" id="ARBA00022801"/>
    </source>
</evidence>
<gene>
    <name evidence="5" type="ordered locus">FRAAL0760</name>
</gene>
<protein>
    <submittedName>
        <fullName evidence="5">Non-ribosomal peptide synthetase</fullName>
    </submittedName>
</protein>
<dbReference type="InterPro" id="IPR020802">
    <property type="entry name" value="TesA-like"/>
</dbReference>
<dbReference type="PANTHER" id="PTHR11487:SF0">
    <property type="entry name" value="S-ACYL FATTY ACID SYNTHASE THIOESTERASE, MEDIUM CHAIN"/>
    <property type="match status" value="1"/>
</dbReference>
<dbReference type="InterPro" id="IPR001031">
    <property type="entry name" value="Thioesterase"/>
</dbReference>
<dbReference type="SUPFAM" id="SSF53474">
    <property type="entry name" value="alpha/beta-Hydrolases"/>
    <property type="match status" value="1"/>
</dbReference>